<organism evidence="1 2">
    <name type="scientific">Holothuria leucospilota</name>
    <name type="common">Black long sea cucumber</name>
    <name type="synonym">Mertensiothuria leucospilota</name>
    <dbReference type="NCBI Taxonomy" id="206669"/>
    <lineage>
        <taxon>Eukaryota</taxon>
        <taxon>Metazoa</taxon>
        <taxon>Echinodermata</taxon>
        <taxon>Eleutherozoa</taxon>
        <taxon>Echinozoa</taxon>
        <taxon>Holothuroidea</taxon>
        <taxon>Aspidochirotacea</taxon>
        <taxon>Aspidochirotida</taxon>
        <taxon>Holothuriidae</taxon>
        <taxon>Holothuria</taxon>
    </lineage>
</organism>
<sequence length="104" mass="12012">MVGIVNVLLECIHSSQSSKWKYKDKNLYVGWNAVQNIFGEIVRLLGNYSLYIERAPLIHEGTFECVVNSSTTYIYCLHVQAEIPLMREQMHHGMQDPTLMVTCY</sequence>
<keyword evidence="2" id="KW-1185">Reference proteome</keyword>
<evidence type="ECO:0000313" key="2">
    <source>
        <dbReference type="Proteomes" id="UP001152320"/>
    </source>
</evidence>
<dbReference type="SUPFAM" id="SSF48726">
    <property type="entry name" value="Immunoglobulin"/>
    <property type="match status" value="1"/>
</dbReference>
<comment type="caution">
    <text evidence="1">The sequence shown here is derived from an EMBL/GenBank/DDBJ whole genome shotgun (WGS) entry which is preliminary data.</text>
</comment>
<name>A0A9Q1BSI2_HOLLE</name>
<accession>A0A9Q1BSI2</accession>
<dbReference type="EMBL" id="JAIZAY010000012">
    <property type="protein sequence ID" value="KAJ8031960.1"/>
    <property type="molecule type" value="Genomic_DNA"/>
</dbReference>
<dbReference type="AlphaFoldDB" id="A0A9Q1BSI2"/>
<dbReference type="Proteomes" id="UP001152320">
    <property type="component" value="Chromosome 12"/>
</dbReference>
<protein>
    <submittedName>
        <fullName evidence="1">Uncharacterized protein</fullName>
    </submittedName>
</protein>
<evidence type="ECO:0000313" key="1">
    <source>
        <dbReference type="EMBL" id="KAJ8031960.1"/>
    </source>
</evidence>
<dbReference type="InterPro" id="IPR036179">
    <property type="entry name" value="Ig-like_dom_sf"/>
</dbReference>
<proteinExistence type="predicted"/>
<reference evidence="1" key="1">
    <citation type="submission" date="2021-10" db="EMBL/GenBank/DDBJ databases">
        <title>Tropical sea cucumber genome reveals ecological adaptation and Cuvierian tubules defense mechanism.</title>
        <authorList>
            <person name="Chen T."/>
        </authorList>
    </citation>
    <scope>NUCLEOTIDE SEQUENCE</scope>
    <source>
        <strain evidence="1">Nanhai2018</strain>
        <tissue evidence="1">Muscle</tissue>
    </source>
</reference>
<gene>
    <name evidence="1" type="ORF">HOLleu_25338</name>
</gene>